<comment type="caution">
    <text evidence="7">The sequence shown here is derived from an EMBL/GenBank/DDBJ whole genome shotgun (WGS) entry which is preliminary data.</text>
</comment>
<name>A0A1S9RWY9_PENBI</name>
<dbReference type="CDD" id="cd11060">
    <property type="entry name" value="CYP57A1-like"/>
    <property type="match status" value="1"/>
</dbReference>
<comment type="cofactor">
    <cofactor evidence="1 5">
        <name>heme</name>
        <dbReference type="ChEBI" id="CHEBI:30413"/>
    </cofactor>
</comment>
<dbReference type="Gene3D" id="1.10.630.10">
    <property type="entry name" value="Cytochrome P450"/>
    <property type="match status" value="1"/>
</dbReference>
<keyword evidence="2 5" id="KW-0479">Metal-binding</keyword>
<evidence type="ECO:0000256" key="5">
    <source>
        <dbReference type="PIRSR" id="PIRSR602401-1"/>
    </source>
</evidence>
<evidence type="ECO:0000256" key="6">
    <source>
        <dbReference type="SAM" id="MobiDB-lite"/>
    </source>
</evidence>
<evidence type="ECO:0000256" key="3">
    <source>
        <dbReference type="ARBA" id="ARBA00023002"/>
    </source>
</evidence>
<feature type="binding site" description="axial binding residue" evidence="5">
    <location>
        <position position="449"/>
    </location>
    <ligand>
        <name>heme</name>
        <dbReference type="ChEBI" id="CHEBI:30413"/>
    </ligand>
    <ligandPart>
        <name>Fe</name>
        <dbReference type="ChEBI" id="CHEBI:18248"/>
    </ligandPart>
</feature>
<dbReference type="AlphaFoldDB" id="A0A1S9RWY9"/>
<dbReference type="PANTHER" id="PTHR24305:SF180">
    <property type="entry name" value="P450, PUTATIVE (EUROFUNG)-RELATED"/>
    <property type="match status" value="1"/>
</dbReference>
<dbReference type="InterPro" id="IPR017972">
    <property type="entry name" value="Cyt_P450_CS"/>
</dbReference>
<sequence>MNSVANIGTNLALSAVILFVSRCLWNYARSPLKSFPGPSATSFTNIWRLQDVFRGRCDITQTALHRKYGSAVRMGPNLLSLSDPNLISQVYNTRSPWLKSNMYNVNDVVVAGSRLSNLFSSQDEKWHSTFTRPVKTLYSMSRVQEVEDNMDITLNLFLEKLRERFVRTGITCEMTDWISFFAWDAMSQVTFSQDLGILEAGTDYKGFLGRSEKTLDYFATICQVPLLDKLFDKNPIMRIGPPTFVWANIFSLEQLQRRYQEGNPKSKQDFLAKFLDIKERNPELVNDNVIILWLLSNVLAGSDSTAYTMCAAIYYVLKNPDVHKKLCDELRSANLTLPARWKDIQGLKYLEAVMREAMRVHPGVGLILERTVPQGGLSLPDGRVVPAGVTVGMNPWVINKDEGVFGANVDEFIPERWLQRPDEPEEVYQGRFSKMKSTDFTFGAGSRACLGRYLSQLESFKLIATLFSSFDMELPSQDHQWKVTNSWFVRQKDLPVRMNVSALKDDPVMILPCGTCGTLSISPPAPQTNLLLPYGLEKLLKVQTLALDPGNEPDFTPGLALMLKPISRFSRLSSLIGTLFCDFPHLTFIPPADDSRTSNNSCMTVRSTSPCPSIIGFHSWVMLNDQDGFVRLPNERLIYTSPPRTSLALTPPSGYKGKETLSVQSSAGCIHLTNQRVVYLPAQKSNDFQSFSSPLLNVRDSHVSAPFFGPNVWTALVQPVAGGGISPSLPAVQIKVTFKEGGAFDFHTNFERIRERLEQAVENVSDGPRGMRGVDLSAVHLDELPAYDAPGNTAPLPPVSTGAPTAPQHTRQVSEAGPEPAEPPPCYEEVQSQSVAQELEETLRRAS</sequence>
<keyword evidence="3" id="KW-0560">Oxidoreductase</keyword>
<evidence type="ECO:0000313" key="7">
    <source>
        <dbReference type="EMBL" id="OOQ90029.1"/>
    </source>
</evidence>
<keyword evidence="5" id="KW-0349">Heme</keyword>
<evidence type="ECO:0000256" key="1">
    <source>
        <dbReference type="ARBA" id="ARBA00001971"/>
    </source>
</evidence>
<dbReference type="GO" id="GO:0005506">
    <property type="term" value="F:iron ion binding"/>
    <property type="evidence" value="ECO:0007669"/>
    <property type="project" value="InterPro"/>
</dbReference>
<organism evidence="7 8">
    <name type="scientific">Penicillium brasilianum</name>
    <dbReference type="NCBI Taxonomy" id="104259"/>
    <lineage>
        <taxon>Eukaryota</taxon>
        <taxon>Fungi</taxon>
        <taxon>Dikarya</taxon>
        <taxon>Ascomycota</taxon>
        <taxon>Pezizomycotina</taxon>
        <taxon>Eurotiomycetes</taxon>
        <taxon>Eurotiomycetidae</taxon>
        <taxon>Eurotiales</taxon>
        <taxon>Aspergillaceae</taxon>
        <taxon>Penicillium</taxon>
    </lineage>
</organism>
<dbReference type="GO" id="GO:0043386">
    <property type="term" value="P:mycotoxin biosynthetic process"/>
    <property type="evidence" value="ECO:0007669"/>
    <property type="project" value="UniProtKB-ARBA"/>
</dbReference>
<dbReference type="InterPro" id="IPR036396">
    <property type="entry name" value="Cyt_P450_sf"/>
</dbReference>
<dbReference type="GO" id="GO:0016705">
    <property type="term" value="F:oxidoreductase activity, acting on paired donors, with incorporation or reduction of molecular oxygen"/>
    <property type="evidence" value="ECO:0007669"/>
    <property type="project" value="InterPro"/>
</dbReference>
<dbReference type="PROSITE" id="PS00086">
    <property type="entry name" value="CYTOCHROME_P450"/>
    <property type="match status" value="1"/>
</dbReference>
<dbReference type="Proteomes" id="UP000190744">
    <property type="component" value="Unassembled WGS sequence"/>
</dbReference>
<protein>
    <recommendedName>
        <fullName evidence="9">Cytochrome P450</fullName>
    </recommendedName>
</protein>
<dbReference type="InterPro" id="IPR001128">
    <property type="entry name" value="Cyt_P450"/>
</dbReference>
<evidence type="ECO:0008006" key="9">
    <source>
        <dbReference type="Google" id="ProtNLM"/>
    </source>
</evidence>
<gene>
    <name evidence="7" type="ORF">PEBR_06006</name>
</gene>
<evidence type="ECO:0000256" key="4">
    <source>
        <dbReference type="ARBA" id="ARBA00023004"/>
    </source>
</evidence>
<reference evidence="8" key="1">
    <citation type="submission" date="2015-09" db="EMBL/GenBank/DDBJ databases">
        <authorList>
            <person name="Fill T.P."/>
            <person name="Baretta J.F."/>
            <person name="de Almeida L.G."/>
            <person name="Rocha M."/>
            <person name="de Souza D.H."/>
            <person name="Malavazi I."/>
            <person name="Cerdeira L.T."/>
            <person name="Hong H."/>
            <person name="Samborskyy M."/>
            <person name="de Vasconcelos A.T."/>
            <person name="Leadlay P."/>
            <person name="Rodrigues-Filho E."/>
        </authorList>
    </citation>
    <scope>NUCLEOTIDE SEQUENCE [LARGE SCALE GENOMIC DNA]</scope>
    <source>
        <strain evidence="8">LaBioMMi 136</strain>
    </source>
</reference>
<dbReference type="PANTHER" id="PTHR24305">
    <property type="entry name" value="CYTOCHROME P450"/>
    <property type="match status" value="1"/>
</dbReference>
<proteinExistence type="predicted"/>
<evidence type="ECO:0000256" key="2">
    <source>
        <dbReference type="ARBA" id="ARBA00022723"/>
    </source>
</evidence>
<dbReference type="PRINTS" id="PR00385">
    <property type="entry name" value="P450"/>
</dbReference>
<dbReference type="EMBL" id="LJBN01000100">
    <property type="protein sequence ID" value="OOQ90029.1"/>
    <property type="molecule type" value="Genomic_DNA"/>
</dbReference>
<keyword evidence="4 5" id="KW-0408">Iron</keyword>
<dbReference type="Pfam" id="PF00067">
    <property type="entry name" value="p450"/>
    <property type="match status" value="1"/>
</dbReference>
<dbReference type="InterPro" id="IPR002401">
    <property type="entry name" value="Cyt_P450_E_grp-I"/>
</dbReference>
<dbReference type="GO" id="GO:0004497">
    <property type="term" value="F:monooxygenase activity"/>
    <property type="evidence" value="ECO:0007669"/>
    <property type="project" value="InterPro"/>
</dbReference>
<feature type="region of interest" description="Disordered" evidence="6">
    <location>
        <begin position="787"/>
        <end position="847"/>
    </location>
</feature>
<dbReference type="CDD" id="cd13214">
    <property type="entry name" value="PH-GRAM_WBP2"/>
    <property type="match status" value="1"/>
</dbReference>
<dbReference type="PRINTS" id="PR00463">
    <property type="entry name" value="EP450I"/>
</dbReference>
<evidence type="ECO:0000313" key="8">
    <source>
        <dbReference type="Proteomes" id="UP000190744"/>
    </source>
</evidence>
<dbReference type="GO" id="GO:0020037">
    <property type="term" value="F:heme binding"/>
    <property type="evidence" value="ECO:0007669"/>
    <property type="project" value="InterPro"/>
</dbReference>
<dbReference type="InterPro" id="IPR050121">
    <property type="entry name" value="Cytochrome_P450_monoxygenase"/>
</dbReference>
<dbReference type="SUPFAM" id="SSF48264">
    <property type="entry name" value="Cytochrome P450"/>
    <property type="match status" value="1"/>
</dbReference>
<dbReference type="SUPFAM" id="SSF50729">
    <property type="entry name" value="PH domain-like"/>
    <property type="match status" value="1"/>
</dbReference>
<accession>A0A1S9RWY9</accession>